<protein>
    <recommendedName>
        <fullName evidence="3">Transporter</fullName>
    </recommendedName>
</protein>
<evidence type="ECO:0000313" key="2">
    <source>
        <dbReference type="Proteomes" id="UP000321168"/>
    </source>
</evidence>
<comment type="caution">
    <text evidence="1">The sequence shown here is derived from an EMBL/GenBank/DDBJ whole genome shotgun (WGS) entry which is preliminary data.</text>
</comment>
<name>A0A5C6USF3_9FLAO</name>
<reference evidence="1 2" key="1">
    <citation type="submission" date="2019-08" db="EMBL/GenBank/DDBJ databases">
        <title>Genome of Luteibaculum oceani JCM 18817.</title>
        <authorList>
            <person name="Bowman J.P."/>
        </authorList>
    </citation>
    <scope>NUCLEOTIDE SEQUENCE [LARGE SCALE GENOMIC DNA]</scope>
    <source>
        <strain evidence="1 2">JCM 18817</strain>
    </source>
</reference>
<evidence type="ECO:0008006" key="3">
    <source>
        <dbReference type="Google" id="ProtNLM"/>
    </source>
</evidence>
<gene>
    <name evidence="1" type="ORF">FRX97_10980</name>
</gene>
<dbReference type="OrthoDB" id="1014491at2"/>
<accession>A0A5C6USF3</accession>
<dbReference type="RefSeq" id="WP_147015265.1">
    <property type="nucleotide sequence ID" value="NZ_VORB01000010.1"/>
</dbReference>
<dbReference type="AlphaFoldDB" id="A0A5C6USF3"/>
<evidence type="ECO:0000313" key="1">
    <source>
        <dbReference type="EMBL" id="TXC76262.1"/>
    </source>
</evidence>
<keyword evidence="2" id="KW-1185">Reference proteome</keyword>
<proteinExistence type="predicted"/>
<dbReference type="EMBL" id="VORB01000010">
    <property type="protein sequence ID" value="TXC76262.1"/>
    <property type="molecule type" value="Genomic_DNA"/>
</dbReference>
<sequence>MEIYLGNENQKWFKPLIIAILLLPAMVANGQSVSVKSDRPGQALNPNLIETGFIQIQSGYQRFFNSSSSASFQGHTHDFRFGLNDNWETGASIYTSVIPNQTNVTTLVGQVRRSLAANDAFEALAIQVALPLQINPRDVNNTFNPMLKLSGSRAFNDKIGFTGNIALQGVDVTNNFSLTLPYVANLGWSFNSKLAVFIEHFGSLNNTGWQANADCGVSYLAHAKLQLDFTFGFTGINQTHTQSFMDTGITFKI</sequence>
<dbReference type="Proteomes" id="UP000321168">
    <property type="component" value="Unassembled WGS sequence"/>
</dbReference>
<organism evidence="1 2">
    <name type="scientific">Luteibaculum oceani</name>
    <dbReference type="NCBI Taxonomy" id="1294296"/>
    <lineage>
        <taxon>Bacteria</taxon>
        <taxon>Pseudomonadati</taxon>
        <taxon>Bacteroidota</taxon>
        <taxon>Flavobacteriia</taxon>
        <taxon>Flavobacteriales</taxon>
        <taxon>Luteibaculaceae</taxon>
        <taxon>Luteibaculum</taxon>
    </lineage>
</organism>